<evidence type="ECO:0000256" key="1">
    <source>
        <dbReference type="SAM" id="Coils"/>
    </source>
</evidence>
<keyword evidence="2" id="KW-0812">Transmembrane</keyword>
<organism evidence="3 4">
    <name type="scientific">Roseateles flavus</name>
    <dbReference type="NCBI Taxonomy" id="3149041"/>
    <lineage>
        <taxon>Bacteria</taxon>
        <taxon>Pseudomonadati</taxon>
        <taxon>Pseudomonadota</taxon>
        <taxon>Betaproteobacteria</taxon>
        <taxon>Burkholderiales</taxon>
        <taxon>Sphaerotilaceae</taxon>
        <taxon>Roseateles</taxon>
    </lineage>
</organism>
<feature type="coiled-coil region" evidence="1">
    <location>
        <begin position="189"/>
        <end position="356"/>
    </location>
</feature>
<dbReference type="Proteomes" id="UP001462640">
    <property type="component" value="Unassembled WGS sequence"/>
</dbReference>
<keyword evidence="4" id="KW-1185">Reference proteome</keyword>
<evidence type="ECO:0000256" key="2">
    <source>
        <dbReference type="SAM" id="Phobius"/>
    </source>
</evidence>
<keyword evidence="2" id="KW-0472">Membrane</keyword>
<name>A0ABV0GI19_9BURK</name>
<keyword evidence="1" id="KW-0175">Coiled coil</keyword>
<evidence type="ECO:0000313" key="3">
    <source>
        <dbReference type="EMBL" id="MEO3714741.1"/>
    </source>
</evidence>
<gene>
    <name evidence="3" type="ORF">ABDJ40_18390</name>
</gene>
<dbReference type="RefSeq" id="WP_347611818.1">
    <property type="nucleotide sequence ID" value="NZ_JBDPZC010000009.1"/>
</dbReference>
<feature type="transmembrane region" description="Helical" evidence="2">
    <location>
        <begin position="12"/>
        <end position="31"/>
    </location>
</feature>
<protein>
    <submittedName>
        <fullName evidence="3">Uncharacterized protein</fullName>
    </submittedName>
</protein>
<comment type="caution">
    <text evidence="3">The sequence shown here is derived from an EMBL/GenBank/DDBJ whole genome shotgun (WGS) entry which is preliminary data.</text>
</comment>
<reference evidence="3 4" key="1">
    <citation type="submission" date="2024-05" db="EMBL/GenBank/DDBJ databases">
        <title>Roseateles sp. 2.12 16S ribosomal RNA gene Genome sequencing and assembly.</title>
        <authorList>
            <person name="Woo H."/>
        </authorList>
    </citation>
    <scope>NUCLEOTIDE SEQUENCE [LARGE SCALE GENOMIC DNA]</scope>
    <source>
        <strain evidence="3 4">2.12</strain>
    </source>
</reference>
<accession>A0ABV0GI19</accession>
<sequence length="365" mass="40633">MALEFSLDSLAVVAVFVANAAVMVITIGTYWRMTRYEQSNHIHIVNALRETRDAGREMKIAAHELIRIAERGGVGGGGGLGSAELGQLDELMKLVRGLLDAYGGQDEEAEAGDEPEVRWPDAAHEMSSELMEQLRRSHRNEVDRLVAQRRRMQVELGLTRERLDDALKQLSASRHRGGGGGSAGGGPELQVLRQQLDGVRSQLQQAQDRQYLAETRAEKAERVSAKLQKELEEMALAPKSSAPNNQAPEMMKLLEREALMLREQLAEAERTIQKLRAELAALAANPPEHADAQAVDEIRERLERELEQLRGKIDDLQDALKRNQVEKEFIEEHYLKEAQKNEEARLEAEAAAAAMEFVGKTPGGR</sequence>
<keyword evidence="2" id="KW-1133">Transmembrane helix</keyword>
<evidence type="ECO:0000313" key="4">
    <source>
        <dbReference type="Proteomes" id="UP001462640"/>
    </source>
</evidence>
<dbReference type="EMBL" id="JBDPZC010000009">
    <property type="protein sequence ID" value="MEO3714741.1"/>
    <property type="molecule type" value="Genomic_DNA"/>
</dbReference>
<proteinExistence type="predicted"/>